<accession>A0A5N5HYF4</accession>
<organism evidence="3 4">
    <name type="scientific">Pyrus ussuriensis x Pyrus communis</name>
    <dbReference type="NCBI Taxonomy" id="2448454"/>
    <lineage>
        <taxon>Eukaryota</taxon>
        <taxon>Viridiplantae</taxon>
        <taxon>Streptophyta</taxon>
        <taxon>Embryophyta</taxon>
        <taxon>Tracheophyta</taxon>
        <taxon>Spermatophyta</taxon>
        <taxon>Magnoliopsida</taxon>
        <taxon>eudicotyledons</taxon>
        <taxon>Gunneridae</taxon>
        <taxon>Pentapetalae</taxon>
        <taxon>rosids</taxon>
        <taxon>fabids</taxon>
        <taxon>Rosales</taxon>
        <taxon>Rosaceae</taxon>
        <taxon>Amygdaloideae</taxon>
        <taxon>Maleae</taxon>
        <taxon>Pyrus</taxon>
    </lineage>
</organism>
<proteinExistence type="predicted"/>
<comment type="caution">
    <text evidence="3">The sequence shown here is derived from an EMBL/GenBank/DDBJ whole genome shotgun (WGS) entry which is preliminary data.</text>
</comment>
<feature type="compositionally biased region" description="Polar residues" evidence="1">
    <location>
        <begin position="1"/>
        <end position="11"/>
    </location>
</feature>
<dbReference type="EMBL" id="SMOL01000120">
    <property type="protein sequence ID" value="KAB2632619.1"/>
    <property type="molecule type" value="Genomic_DNA"/>
</dbReference>
<feature type="transmembrane region" description="Helical" evidence="2">
    <location>
        <begin position="56"/>
        <end position="76"/>
    </location>
</feature>
<name>A0A5N5HYF4_9ROSA</name>
<keyword evidence="2" id="KW-0812">Transmembrane</keyword>
<keyword evidence="2" id="KW-0472">Membrane</keyword>
<dbReference type="OrthoDB" id="784699at2759"/>
<evidence type="ECO:0000313" key="3">
    <source>
        <dbReference type="EMBL" id="KAB2632619.1"/>
    </source>
</evidence>
<gene>
    <name evidence="3" type="ORF">D8674_028866</name>
</gene>
<dbReference type="PANTHER" id="PTHR34356">
    <property type="entry name" value="ANTIGENIC HEAT-STABLE PROTEIN"/>
    <property type="match status" value="1"/>
</dbReference>
<sequence length="350" mass="37848">MSMQEAKQKSNGVLARPQGQQRGGDRQAQGRRRLRQAPPQHHPQAKKQCPYPSLSLIFLRVTNFASFCICLAAVAGNAGKQICLKCLLIIEELRENIASIVKQSAALNREGAENMKPRQLSDDIYQEVGDQVMSHISDGLWGIIRSSDGMKSEIAETVQSVYNKLTNPNGEAEGEPSTRDVPVQNEVDSNGLVVAAASEIDDKLSDNEPKIPLGFCFSGNYQKNDNDALQLPLPHVKGAIEEWKGSSHQLQDRMDSVDNRLEPGISTDMEHKQACDGSDEDPDVPPGNGHAARMLTPGPVKSGFRIPGFARLGPLEEREATAGVDESPTTVPLNKIVAAGVALASVVGRT</sequence>
<reference evidence="3 4" key="3">
    <citation type="submission" date="2019-11" db="EMBL/GenBank/DDBJ databases">
        <title>A de novo genome assembly of a pear dwarfing rootstock.</title>
        <authorList>
            <person name="Wang F."/>
            <person name="Wang J."/>
            <person name="Li S."/>
            <person name="Zhang Y."/>
            <person name="Fang M."/>
            <person name="Ma L."/>
            <person name="Zhao Y."/>
            <person name="Jiang S."/>
        </authorList>
    </citation>
    <scope>NUCLEOTIDE SEQUENCE [LARGE SCALE GENOMIC DNA]</scope>
    <source>
        <strain evidence="3">S2</strain>
        <tissue evidence="3">Leaf</tissue>
    </source>
</reference>
<protein>
    <submittedName>
        <fullName evidence="3">Uncharacterized protein</fullName>
    </submittedName>
</protein>
<feature type="region of interest" description="Disordered" evidence="1">
    <location>
        <begin position="1"/>
        <end position="48"/>
    </location>
</feature>
<reference evidence="3 4" key="1">
    <citation type="submission" date="2019-09" db="EMBL/GenBank/DDBJ databases">
        <authorList>
            <person name="Ou C."/>
        </authorList>
    </citation>
    <scope>NUCLEOTIDE SEQUENCE [LARGE SCALE GENOMIC DNA]</scope>
    <source>
        <strain evidence="3">S2</strain>
        <tissue evidence="3">Leaf</tissue>
    </source>
</reference>
<evidence type="ECO:0000256" key="1">
    <source>
        <dbReference type="SAM" id="MobiDB-lite"/>
    </source>
</evidence>
<keyword evidence="4" id="KW-1185">Reference proteome</keyword>
<dbReference type="Proteomes" id="UP000327157">
    <property type="component" value="Chromosome 6"/>
</dbReference>
<keyword evidence="2" id="KW-1133">Transmembrane helix</keyword>
<feature type="region of interest" description="Disordered" evidence="1">
    <location>
        <begin position="270"/>
        <end position="298"/>
    </location>
</feature>
<evidence type="ECO:0000313" key="4">
    <source>
        <dbReference type="Proteomes" id="UP000327157"/>
    </source>
</evidence>
<dbReference type="PANTHER" id="PTHR34356:SF3">
    <property type="entry name" value="EXPRESSED PROTEIN"/>
    <property type="match status" value="1"/>
</dbReference>
<evidence type="ECO:0000256" key="2">
    <source>
        <dbReference type="SAM" id="Phobius"/>
    </source>
</evidence>
<reference evidence="4" key="2">
    <citation type="submission" date="2019-10" db="EMBL/GenBank/DDBJ databases">
        <title>A de novo genome assembly of a pear dwarfing rootstock.</title>
        <authorList>
            <person name="Wang F."/>
            <person name="Wang J."/>
            <person name="Li S."/>
            <person name="Zhang Y."/>
            <person name="Fang M."/>
            <person name="Ma L."/>
            <person name="Zhao Y."/>
            <person name="Jiang S."/>
        </authorList>
    </citation>
    <scope>NUCLEOTIDE SEQUENCE [LARGE SCALE GENOMIC DNA]</scope>
</reference>
<dbReference type="AlphaFoldDB" id="A0A5N5HYF4"/>